<comment type="caution">
    <text evidence="1">The sequence shown here is derived from an EMBL/GenBank/DDBJ whole genome shotgun (WGS) entry which is preliminary data.</text>
</comment>
<keyword evidence="2" id="KW-1185">Reference proteome</keyword>
<protein>
    <submittedName>
        <fullName evidence="1">16488_t:CDS:1</fullName>
    </submittedName>
</protein>
<proteinExistence type="predicted"/>
<dbReference type="EMBL" id="CAJVPU010015317">
    <property type="protein sequence ID" value="CAG8646082.1"/>
    <property type="molecule type" value="Genomic_DNA"/>
</dbReference>
<organism evidence="1 2">
    <name type="scientific">Dentiscutata heterogama</name>
    <dbReference type="NCBI Taxonomy" id="1316150"/>
    <lineage>
        <taxon>Eukaryota</taxon>
        <taxon>Fungi</taxon>
        <taxon>Fungi incertae sedis</taxon>
        <taxon>Mucoromycota</taxon>
        <taxon>Glomeromycotina</taxon>
        <taxon>Glomeromycetes</taxon>
        <taxon>Diversisporales</taxon>
        <taxon>Gigasporaceae</taxon>
        <taxon>Dentiscutata</taxon>
    </lineage>
</organism>
<name>A0ACA9NCR8_9GLOM</name>
<evidence type="ECO:0000313" key="2">
    <source>
        <dbReference type="Proteomes" id="UP000789702"/>
    </source>
</evidence>
<feature type="non-terminal residue" evidence="1">
    <location>
        <position position="1"/>
    </location>
</feature>
<evidence type="ECO:0000313" key="1">
    <source>
        <dbReference type="EMBL" id="CAG8646082.1"/>
    </source>
</evidence>
<reference evidence="1" key="1">
    <citation type="submission" date="2021-06" db="EMBL/GenBank/DDBJ databases">
        <authorList>
            <person name="Kallberg Y."/>
            <person name="Tangrot J."/>
            <person name="Rosling A."/>
        </authorList>
    </citation>
    <scope>NUCLEOTIDE SEQUENCE</scope>
    <source>
        <strain evidence="1">IL203A</strain>
    </source>
</reference>
<gene>
    <name evidence="1" type="ORF">DHETER_LOCUS9070</name>
</gene>
<sequence>KELAKRMCKKAKKVDKTPQHVSYCTSSVLRPLDNTICIIYRTKLDLQNIQALET</sequence>
<accession>A0ACA9NCR8</accession>
<dbReference type="Proteomes" id="UP000789702">
    <property type="component" value="Unassembled WGS sequence"/>
</dbReference>